<evidence type="ECO:0000256" key="1">
    <source>
        <dbReference type="SAM" id="MobiDB-lite"/>
    </source>
</evidence>
<evidence type="ECO:0000313" key="4">
    <source>
        <dbReference type="Proteomes" id="UP000838412"/>
    </source>
</evidence>
<dbReference type="PANTHER" id="PTHR11736:SF14">
    <property type="entry name" value="NSE3 HOMOLOG, SMC5-SMC6 COMPLEX COMPONENT"/>
    <property type="match status" value="1"/>
</dbReference>
<dbReference type="Gene3D" id="1.10.10.1200">
    <property type="entry name" value="MAGE homology domain, winged helix WH1 motif"/>
    <property type="match status" value="1"/>
</dbReference>
<gene>
    <name evidence="3" type="primary">NSMCE3</name>
    <name evidence="3" type="ORF">BLAG_LOCUS19054</name>
</gene>
<dbReference type="InterPro" id="IPR037445">
    <property type="entry name" value="MAGE"/>
</dbReference>
<evidence type="ECO:0000259" key="2">
    <source>
        <dbReference type="PROSITE" id="PS50838"/>
    </source>
</evidence>
<feature type="domain" description="MAGE" evidence="2">
    <location>
        <begin position="46"/>
        <end position="247"/>
    </location>
</feature>
<keyword evidence="4" id="KW-1185">Reference proteome</keyword>
<dbReference type="GO" id="GO:0005634">
    <property type="term" value="C:nucleus"/>
    <property type="evidence" value="ECO:0007669"/>
    <property type="project" value="TreeGrafter"/>
</dbReference>
<sequence>MPKARGKSARSRQEDSDMETDPATQASQPTLTQAQRAAESLSRQEIERKVNEVVQFFLIMEQKKAAVKRADITKHILKEHSRVFPVVFEKAKKKLREVFGVSVEELEGKDKRYILVNLVDTPDGQDHLNMLDDGPKSGLLLVVLSLIFMKGNVIQDTLLWHTLKRLGIEENHPHEVLGDVKSLLTKEFTRQQYLEYKRVPQSDPPSFEFRWGPRAHKETSKRRVLQFVSKMYGSESLEIWTSQYQDVLRAEGGEGGGT</sequence>
<dbReference type="FunFam" id="1.10.10.1210:FF:000001">
    <property type="entry name" value="melanoma-associated antigen D1"/>
    <property type="match status" value="1"/>
</dbReference>
<organism evidence="3 4">
    <name type="scientific">Branchiostoma lanceolatum</name>
    <name type="common">Common lancelet</name>
    <name type="synonym">Amphioxus lanceolatum</name>
    <dbReference type="NCBI Taxonomy" id="7740"/>
    <lineage>
        <taxon>Eukaryota</taxon>
        <taxon>Metazoa</taxon>
        <taxon>Chordata</taxon>
        <taxon>Cephalochordata</taxon>
        <taxon>Leptocardii</taxon>
        <taxon>Amphioxiformes</taxon>
        <taxon>Branchiostomatidae</taxon>
        <taxon>Branchiostoma</taxon>
    </lineage>
</organism>
<feature type="compositionally biased region" description="Basic residues" evidence="1">
    <location>
        <begin position="1"/>
        <end position="10"/>
    </location>
</feature>
<dbReference type="PANTHER" id="PTHR11736">
    <property type="entry name" value="MELANOMA-ASSOCIATED ANTIGEN MAGE ANTIGEN"/>
    <property type="match status" value="1"/>
</dbReference>
<protein>
    <submittedName>
        <fullName evidence="3">NSMCE3 protein</fullName>
    </submittedName>
</protein>
<dbReference type="InterPro" id="IPR041898">
    <property type="entry name" value="MAGE_WH1"/>
</dbReference>
<dbReference type="Proteomes" id="UP000838412">
    <property type="component" value="Chromosome 5"/>
</dbReference>
<evidence type="ECO:0000313" key="3">
    <source>
        <dbReference type="EMBL" id="CAH1264852.1"/>
    </source>
</evidence>
<proteinExistence type="predicted"/>
<dbReference type="Gene3D" id="1.10.10.1210">
    <property type="entry name" value="MAGE homology domain, winged helix WH2 motif"/>
    <property type="match status" value="1"/>
</dbReference>
<reference evidence="3" key="1">
    <citation type="submission" date="2022-01" db="EMBL/GenBank/DDBJ databases">
        <authorList>
            <person name="Braso-Vives M."/>
        </authorList>
    </citation>
    <scope>NUCLEOTIDE SEQUENCE</scope>
</reference>
<dbReference type="SMART" id="SM01373">
    <property type="entry name" value="MAGE"/>
    <property type="match status" value="1"/>
</dbReference>
<feature type="region of interest" description="Disordered" evidence="1">
    <location>
        <begin position="1"/>
        <end position="42"/>
    </location>
</feature>
<name>A0A8K0ESN3_BRALA</name>
<dbReference type="AlphaFoldDB" id="A0A8K0ESN3"/>
<dbReference type="PROSITE" id="PS50838">
    <property type="entry name" value="MAGE"/>
    <property type="match status" value="1"/>
</dbReference>
<dbReference type="EMBL" id="OV696690">
    <property type="protein sequence ID" value="CAH1264852.1"/>
    <property type="molecule type" value="Genomic_DNA"/>
</dbReference>
<dbReference type="InterPro" id="IPR002190">
    <property type="entry name" value="MHD_dom"/>
</dbReference>
<accession>A0A8K0ESN3</accession>
<dbReference type="InterPro" id="IPR041899">
    <property type="entry name" value="MAGE_WH2"/>
</dbReference>
<dbReference type="OrthoDB" id="205198at2759"/>
<feature type="compositionally biased region" description="Polar residues" evidence="1">
    <location>
        <begin position="22"/>
        <end position="35"/>
    </location>
</feature>
<dbReference type="Pfam" id="PF01454">
    <property type="entry name" value="MAGE"/>
    <property type="match status" value="1"/>
</dbReference>